<dbReference type="EnsemblMetazoa" id="AATE012486-RA">
    <property type="protein sequence ID" value="AATE012486-PA.1"/>
    <property type="gene ID" value="AATE012486"/>
</dbReference>
<feature type="region of interest" description="Disordered" evidence="1">
    <location>
        <begin position="1"/>
        <end position="52"/>
    </location>
</feature>
<dbReference type="VEuPathDB" id="VectorBase:AATE012486"/>
<reference evidence="2" key="1">
    <citation type="submission" date="2022-08" db="UniProtKB">
        <authorList>
            <consortium name="EnsemblMetazoa"/>
        </authorList>
    </citation>
    <scope>IDENTIFICATION</scope>
    <source>
        <strain evidence="2">EBRO</strain>
    </source>
</reference>
<feature type="compositionally biased region" description="Polar residues" evidence="1">
    <location>
        <begin position="7"/>
        <end position="18"/>
    </location>
</feature>
<evidence type="ECO:0000256" key="1">
    <source>
        <dbReference type="SAM" id="MobiDB-lite"/>
    </source>
</evidence>
<feature type="compositionally biased region" description="Polar residues" evidence="1">
    <location>
        <begin position="109"/>
        <end position="122"/>
    </location>
</feature>
<proteinExistence type="predicted"/>
<sequence>MRHRQFRSSIGLQTQQKTTSEDRSAKTLGPARKPMDPLVPPESAVSITDTASESLRVRSMGASSMAAPVSCVPLPGSAPIPSPAPMNTVVQPASPPAELPPPSDELPFSCSSRASSGLTNDGCTKPASPGITQNPPRRPTAALTPPPPAPPGTARAADSAILYRARLLQEKGSSSDGGGSSAGGGAGCTTVFIGAGDGIGAEPGNGTHDTGAAMDDAPMDLTRNDSLAVSVIDTADSGGTNGSYKPIKNRCKNFARGDGIGAEPGNGTHDTGAAMDDAPMDLTRNDSLAVSVIDTADSGGTNGSYKPIKNRCKNFARARPGHAEIRLNRASKILPPKP</sequence>
<evidence type="ECO:0000313" key="2">
    <source>
        <dbReference type="EnsemblMetazoa" id="AATE012486-PA.1"/>
    </source>
</evidence>
<feature type="region of interest" description="Disordered" evidence="1">
    <location>
        <begin position="193"/>
        <end position="219"/>
    </location>
</feature>
<name>A0A182J6V2_ANOAO</name>
<accession>A0A182J6V2</accession>
<feature type="compositionally biased region" description="Pro residues" evidence="1">
    <location>
        <begin position="93"/>
        <end position="104"/>
    </location>
</feature>
<organism evidence="2">
    <name type="scientific">Anopheles atroparvus</name>
    <name type="common">European mosquito</name>
    <dbReference type="NCBI Taxonomy" id="41427"/>
    <lineage>
        <taxon>Eukaryota</taxon>
        <taxon>Metazoa</taxon>
        <taxon>Ecdysozoa</taxon>
        <taxon>Arthropoda</taxon>
        <taxon>Hexapoda</taxon>
        <taxon>Insecta</taxon>
        <taxon>Pterygota</taxon>
        <taxon>Neoptera</taxon>
        <taxon>Endopterygota</taxon>
        <taxon>Diptera</taxon>
        <taxon>Nematocera</taxon>
        <taxon>Culicoidea</taxon>
        <taxon>Culicidae</taxon>
        <taxon>Anophelinae</taxon>
        <taxon>Anopheles</taxon>
    </lineage>
</organism>
<dbReference type="AlphaFoldDB" id="A0A182J6V2"/>
<protein>
    <submittedName>
        <fullName evidence="2">Uncharacterized protein</fullName>
    </submittedName>
</protein>
<feature type="region of interest" description="Disordered" evidence="1">
    <location>
        <begin position="73"/>
        <end position="162"/>
    </location>
</feature>